<accession>A0A2T7PL83</accession>
<proteinExistence type="predicted"/>
<gene>
    <name evidence="2" type="ORF">C0Q70_05443</name>
</gene>
<dbReference type="Proteomes" id="UP000245119">
    <property type="component" value="Linkage Group LG3"/>
</dbReference>
<dbReference type="EMBL" id="PZQS01000003">
    <property type="protein sequence ID" value="PVD34178.1"/>
    <property type="molecule type" value="Genomic_DNA"/>
</dbReference>
<sequence length="224" mass="24144">MAGLPSVVQRSDTTGERDRVNRPSCSTVKFPPEVSTTVPPTSHQKKAESVLELLGLFCTSGTTEIGEKYTEDEFTPVHTWLYSAQSTKDAHLLHVTHYGCDVQALQLGVHGVQAAHQVLQEAVKGLRQADELAAIHHEGRHLGAPVFNHLAHVVLLVAGHRRRGTVGPRGFDPQALADEVQGVRVAWMTVSGTQHGLAVRMCGCNGGSVSRVSSQCGWSVCQET</sequence>
<keyword evidence="3" id="KW-1185">Reference proteome</keyword>
<feature type="region of interest" description="Disordered" evidence="1">
    <location>
        <begin position="1"/>
        <end position="43"/>
    </location>
</feature>
<name>A0A2T7PL83_POMCA</name>
<dbReference type="AlphaFoldDB" id="A0A2T7PL83"/>
<evidence type="ECO:0000256" key="1">
    <source>
        <dbReference type="SAM" id="MobiDB-lite"/>
    </source>
</evidence>
<protein>
    <submittedName>
        <fullName evidence="2">Uncharacterized protein</fullName>
    </submittedName>
</protein>
<evidence type="ECO:0000313" key="3">
    <source>
        <dbReference type="Proteomes" id="UP000245119"/>
    </source>
</evidence>
<evidence type="ECO:0000313" key="2">
    <source>
        <dbReference type="EMBL" id="PVD34178.1"/>
    </source>
</evidence>
<comment type="caution">
    <text evidence="2">The sequence shown here is derived from an EMBL/GenBank/DDBJ whole genome shotgun (WGS) entry which is preliminary data.</text>
</comment>
<feature type="compositionally biased region" description="Low complexity" evidence="1">
    <location>
        <begin position="31"/>
        <end position="42"/>
    </location>
</feature>
<organism evidence="2 3">
    <name type="scientific">Pomacea canaliculata</name>
    <name type="common">Golden apple snail</name>
    <dbReference type="NCBI Taxonomy" id="400727"/>
    <lineage>
        <taxon>Eukaryota</taxon>
        <taxon>Metazoa</taxon>
        <taxon>Spiralia</taxon>
        <taxon>Lophotrochozoa</taxon>
        <taxon>Mollusca</taxon>
        <taxon>Gastropoda</taxon>
        <taxon>Caenogastropoda</taxon>
        <taxon>Architaenioglossa</taxon>
        <taxon>Ampullarioidea</taxon>
        <taxon>Ampullariidae</taxon>
        <taxon>Pomacea</taxon>
    </lineage>
</organism>
<reference evidence="2 3" key="1">
    <citation type="submission" date="2018-04" db="EMBL/GenBank/DDBJ databases">
        <title>The genome of golden apple snail Pomacea canaliculata provides insight into stress tolerance and invasive adaptation.</title>
        <authorList>
            <person name="Liu C."/>
            <person name="Liu B."/>
            <person name="Ren Y."/>
            <person name="Zhang Y."/>
            <person name="Wang H."/>
            <person name="Li S."/>
            <person name="Jiang F."/>
            <person name="Yin L."/>
            <person name="Zhang G."/>
            <person name="Qian W."/>
            <person name="Fan W."/>
        </authorList>
    </citation>
    <scope>NUCLEOTIDE SEQUENCE [LARGE SCALE GENOMIC DNA]</scope>
    <source>
        <strain evidence="2">SZHN2017</strain>
        <tissue evidence="2">Muscle</tissue>
    </source>
</reference>